<sequence>MACFRSRLRFRLGMRVHCAVIIIIPSVADAKALPGLPQNAMQMRLFCHIPSLGEGCAELRGVKRGTAPPSPWRESLKHDAVNLIEYCCQLAHHRSSAPSNQCLALRKAIRSSTSKLQSSAPFPSGRLVQRRGTSDIEIAPKLNFDNSLGNGKPI</sequence>
<name>A0AAE0JYW2_9PEZI</name>
<evidence type="ECO:0000256" key="1">
    <source>
        <dbReference type="SAM" id="SignalP"/>
    </source>
</evidence>
<keyword evidence="3" id="KW-1185">Reference proteome</keyword>
<protein>
    <recommendedName>
        <fullName evidence="4">Secreted protein</fullName>
    </recommendedName>
</protein>
<reference evidence="2" key="1">
    <citation type="journal article" date="2023" name="Mol. Phylogenet. Evol.">
        <title>Genome-scale phylogeny and comparative genomics of the fungal order Sordariales.</title>
        <authorList>
            <person name="Hensen N."/>
            <person name="Bonometti L."/>
            <person name="Westerberg I."/>
            <person name="Brannstrom I.O."/>
            <person name="Guillou S."/>
            <person name="Cros-Aarteil S."/>
            <person name="Calhoun S."/>
            <person name="Haridas S."/>
            <person name="Kuo A."/>
            <person name="Mondo S."/>
            <person name="Pangilinan J."/>
            <person name="Riley R."/>
            <person name="LaButti K."/>
            <person name="Andreopoulos B."/>
            <person name="Lipzen A."/>
            <person name="Chen C."/>
            <person name="Yan M."/>
            <person name="Daum C."/>
            <person name="Ng V."/>
            <person name="Clum A."/>
            <person name="Steindorff A."/>
            <person name="Ohm R.A."/>
            <person name="Martin F."/>
            <person name="Silar P."/>
            <person name="Natvig D.O."/>
            <person name="Lalanne C."/>
            <person name="Gautier V."/>
            <person name="Ament-Velasquez S.L."/>
            <person name="Kruys A."/>
            <person name="Hutchinson M.I."/>
            <person name="Powell A.J."/>
            <person name="Barry K."/>
            <person name="Miller A.N."/>
            <person name="Grigoriev I.V."/>
            <person name="Debuchy R."/>
            <person name="Gladieux P."/>
            <person name="Hiltunen Thoren M."/>
            <person name="Johannesson H."/>
        </authorList>
    </citation>
    <scope>NUCLEOTIDE SEQUENCE</scope>
    <source>
        <strain evidence="2">CBS 958.72</strain>
    </source>
</reference>
<dbReference type="Proteomes" id="UP001287356">
    <property type="component" value="Unassembled WGS sequence"/>
</dbReference>
<organism evidence="2 3">
    <name type="scientific">Lasiosphaeria ovina</name>
    <dbReference type="NCBI Taxonomy" id="92902"/>
    <lineage>
        <taxon>Eukaryota</taxon>
        <taxon>Fungi</taxon>
        <taxon>Dikarya</taxon>
        <taxon>Ascomycota</taxon>
        <taxon>Pezizomycotina</taxon>
        <taxon>Sordariomycetes</taxon>
        <taxon>Sordariomycetidae</taxon>
        <taxon>Sordariales</taxon>
        <taxon>Lasiosphaeriaceae</taxon>
        <taxon>Lasiosphaeria</taxon>
    </lineage>
</organism>
<dbReference type="AlphaFoldDB" id="A0AAE0JYW2"/>
<feature type="chain" id="PRO_5041928699" description="Secreted protein" evidence="1">
    <location>
        <begin position="31"/>
        <end position="154"/>
    </location>
</feature>
<accession>A0AAE0JYW2</accession>
<dbReference type="EMBL" id="JAULSN010000007">
    <property type="protein sequence ID" value="KAK3366889.1"/>
    <property type="molecule type" value="Genomic_DNA"/>
</dbReference>
<evidence type="ECO:0008006" key="4">
    <source>
        <dbReference type="Google" id="ProtNLM"/>
    </source>
</evidence>
<proteinExistence type="predicted"/>
<gene>
    <name evidence="2" type="ORF">B0T24DRAFT_371336</name>
</gene>
<keyword evidence="1" id="KW-0732">Signal</keyword>
<evidence type="ECO:0000313" key="3">
    <source>
        <dbReference type="Proteomes" id="UP001287356"/>
    </source>
</evidence>
<feature type="signal peptide" evidence="1">
    <location>
        <begin position="1"/>
        <end position="30"/>
    </location>
</feature>
<reference evidence="2" key="2">
    <citation type="submission" date="2023-06" db="EMBL/GenBank/DDBJ databases">
        <authorList>
            <consortium name="Lawrence Berkeley National Laboratory"/>
            <person name="Haridas S."/>
            <person name="Hensen N."/>
            <person name="Bonometti L."/>
            <person name="Westerberg I."/>
            <person name="Brannstrom I.O."/>
            <person name="Guillou S."/>
            <person name="Cros-Aarteil S."/>
            <person name="Calhoun S."/>
            <person name="Kuo A."/>
            <person name="Mondo S."/>
            <person name="Pangilinan J."/>
            <person name="Riley R."/>
            <person name="Labutti K."/>
            <person name="Andreopoulos B."/>
            <person name="Lipzen A."/>
            <person name="Chen C."/>
            <person name="Yanf M."/>
            <person name="Daum C."/>
            <person name="Ng V."/>
            <person name="Clum A."/>
            <person name="Steindorff A."/>
            <person name="Ohm R."/>
            <person name="Martin F."/>
            <person name="Silar P."/>
            <person name="Natvig D."/>
            <person name="Lalanne C."/>
            <person name="Gautier V."/>
            <person name="Ament-Velasquez S.L."/>
            <person name="Kruys A."/>
            <person name="Hutchinson M.I."/>
            <person name="Powell A.J."/>
            <person name="Barry K."/>
            <person name="Miller A.N."/>
            <person name="Grigoriev I.V."/>
            <person name="Debuchy R."/>
            <person name="Gladieux P."/>
            <person name="Thoren M.H."/>
            <person name="Johannesson H."/>
        </authorList>
    </citation>
    <scope>NUCLEOTIDE SEQUENCE</scope>
    <source>
        <strain evidence="2">CBS 958.72</strain>
    </source>
</reference>
<evidence type="ECO:0000313" key="2">
    <source>
        <dbReference type="EMBL" id="KAK3366889.1"/>
    </source>
</evidence>
<comment type="caution">
    <text evidence="2">The sequence shown here is derived from an EMBL/GenBank/DDBJ whole genome shotgun (WGS) entry which is preliminary data.</text>
</comment>